<dbReference type="Gene3D" id="2.30.110.20">
    <property type="entry name" value="Hcp1-like"/>
    <property type="match status" value="1"/>
</dbReference>
<dbReference type="Proteomes" id="UP000675920">
    <property type="component" value="Unplaced"/>
</dbReference>
<name>A0A8B6XCP4_9BURK</name>
<evidence type="ECO:0000313" key="2">
    <source>
        <dbReference type="RefSeq" id="WP_169732492.1"/>
    </source>
</evidence>
<keyword evidence="1" id="KW-1185">Reference proteome</keyword>
<protein>
    <submittedName>
        <fullName evidence="2">Hcp family type VI secretion system effector</fullName>
    </submittedName>
</protein>
<dbReference type="Pfam" id="PF05638">
    <property type="entry name" value="T6SS_HCP"/>
    <property type="match status" value="1"/>
</dbReference>
<sequence>MFLRVESARAGALKGEANDREHAGWMDISGWAWGMKAQQAMGNASAQRTSLDSLVVTKSVDSATTGLMTVMRTNDPVKKAVLHVRKAAGKLPMVYFEVTIEQGRITDYDISNAGEELVERIEFSFKKISIDYTGQTAAGGKVAPTNFNTEIE</sequence>
<dbReference type="PANTHER" id="PTHR36152:SF1">
    <property type="entry name" value="UBIQUITIN-LIKE DOMAIN-CONTAINING PROTEIN"/>
    <property type="match status" value="1"/>
</dbReference>
<dbReference type="SUPFAM" id="SSF141452">
    <property type="entry name" value="Hcp1-like"/>
    <property type="match status" value="1"/>
</dbReference>
<dbReference type="PANTHER" id="PTHR36152">
    <property type="entry name" value="CYTOPLASMIC PROTEIN-RELATED"/>
    <property type="match status" value="1"/>
</dbReference>
<dbReference type="InterPro" id="IPR053165">
    <property type="entry name" value="HSI-I_assembly_Hcp1"/>
</dbReference>
<accession>A0A8B6XCP4</accession>
<evidence type="ECO:0000313" key="1">
    <source>
        <dbReference type="Proteomes" id="UP000675920"/>
    </source>
</evidence>
<dbReference type="InterPro" id="IPR008514">
    <property type="entry name" value="T6SS_Hcp"/>
</dbReference>
<reference evidence="2" key="1">
    <citation type="journal article" date="2008" name="EMBO Rep.">
        <title>The type VI secretion toolkit.</title>
        <authorList>
            <person name="Cascales E."/>
        </authorList>
    </citation>
    <scope>NUCLEOTIDE SEQUENCE</scope>
</reference>
<proteinExistence type="predicted"/>
<reference evidence="2" key="4">
    <citation type="submission" date="2025-08" db="UniProtKB">
        <authorList>
            <consortium name="RefSeq"/>
        </authorList>
    </citation>
    <scope>IDENTIFICATION</scope>
</reference>
<reference evidence="2" key="3">
    <citation type="journal article" date="2021" name="mBio">
        <title>The Breadth and Molecular Basis of Hcp-Driven Type VI Secretion System Effector Delivery.</title>
        <authorList>
            <person name="Howard S.A."/>
            <person name="Furniss R.C.D."/>
            <person name="Bonini D."/>
            <person name="Amin H."/>
            <person name="Paracuellos P."/>
            <person name="Zlotkin D."/>
            <person name="Costa T.R.D."/>
            <person name="Levy A."/>
            <person name="Mavridou D.A.I."/>
            <person name="Filloux A."/>
        </authorList>
    </citation>
    <scope>NUCLEOTIDE SEQUENCE</scope>
</reference>
<dbReference type="AlphaFoldDB" id="A0A8B6XCP4"/>
<organism evidence="1 2">
    <name type="scientific">Derxia gummosa DSM 723</name>
    <dbReference type="NCBI Taxonomy" id="1121388"/>
    <lineage>
        <taxon>Bacteria</taxon>
        <taxon>Pseudomonadati</taxon>
        <taxon>Pseudomonadota</taxon>
        <taxon>Betaproteobacteria</taxon>
        <taxon>Burkholderiales</taxon>
        <taxon>Alcaligenaceae</taxon>
        <taxon>Derxia</taxon>
    </lineage>
</organism>
<dbReference type="RefSeq" id="WP_169732492.1">
    <property type="nucleotide sequence ID" value="NZ_AXWS01000007.1"/>
</dbReference>
<reference evidence="2" key="2">
    <citation type="journal article" date="2012" name="Infect. Immun.">
        <title>Hcp family proteins secreted via the type VI secretion system coordinately regulate Escherichia coli K1 interaction with human brain microvascular endothelial cells.</title>
        <authorList>
            <person name="Zhou Y."/>
            <person name="Tao J."/>
            <person name="Yu H."/>
            <person name="Ni J."/>
            <person name="Zeng L."/>
            <person name="Teng Q."/>
            <person name="Kim K.S."/>
            <person name="Zhao G.P."/>
            <person name="Guo X."/>
            <person name="Yao Y."/>
        </authorList>
    </citation>
    <scope>NUCLEOTIDE SEQUENCE</scope>
</reference>
<dbReference type="InterPro" id="IPR036624">
    <property type="entry name" value="Hcp1-lik_sf"/>
</dbReference>